<dbReference type="Proteomes" id="UP000320811">
    <property type="component" value="Unassembled WGS sequence"/>
</dbReference>
<protein>
    <submittedName>
        <fullName evidence="1">Uncharacterized protein</fullName>
    </submittedName>
</protein>
<evidence type="ECO:0000313" key="2">
    <source>
        <dbReference type="Proteomes" id="UP000320811"/>
    </source>
</evidence>
<dbReference type="OrthoDB" id="675119at2"/>
<organism evidence="1 2">
    <name type="scientific">Chitinophaga polysaccharea</name>
    <dbReference type="NCBI Taxonomy" id="1293035"/>
    <lineage>
        <taxon>Bacteria</taxon>
        <taxon>Pseudomonadati</taxon>
        <taxon>Bacteroidota</taxon>
        <taxon>Chitinophagia</taxon>
        <taxon>Chitinophagales</taxon>
        <taxon>Chitinophagaceae</taxon>
        <taxon>Chitinophaga</taxon>
    </lineage>
</organism>
<accession>A0A561PL68</accession>
<name>A0A561PL68_9BACT</name>
<evidence type="ECO:0000313" key="1">
    <source>
        <dbReference type="EMBL" id="TWF38858.1"/>
    </source>
</evidence>
<dbReference type="EMBL" id="VIWO01000006">
    <property type="protein sequence ID" value="TWF38858.1"/>
    <property type="molecule type" value="Genomic_DNA"/>
</dbReference>
<dbReference type="AlphaFoldDB" id="A0A561PL68"/>
<gene>
    <name evidence="1" type="ORF">FHW36_10681</name>
</gene>
<proteinExistence type="predicted"/>
<dbReference type="RefSeq" id="WP_145671292.1">
    <property type="nucleotide sequence ID" value="NZ_VIWO01000006.1"/>
</dbReference>
<sequence length="142" mass="16037">MTLNNLIDLLRKYAGDHLQINDFGTGYISELGASKDQSYPLMWVIIAPSRYDGKQMNYNLQLIFADLLYGDKKNELEVWSDQLLIALDTLAYLRDNPDFDFQTDGNASVDFFTEHDGDLAAGVILGITINDPKPLDRCVIPF</sequence>
<keyword evidence="2" id="KW-1185">Reference proteome</keyword>
<reference evidence="1 2" key="1">
    <citation type="submission" date="2019-06" db="EMBL/GenBank/DDBJ databases">
        <title>Sorghum-associated microbial communities from plants grown in Nebraska, USA.</title>
        <authorList>
            <person name="Schachtman D."/>
        </authorList>
    </citation>
    <scope>NUCLEOTIDE SEQUENCE [LARGE SCALE GENOMIC DNA]</scope>
    <source>
        <strain evidence="1 2">1209</strain>
    </source>
</reference>
<comment type="caution">
    <text evidence="1">The sequence shown here is derived from an EMBL/GenBank/DDBJ whole genome shotgun (WGS) entry which is preliminary data.</text>
</comment>